<dbReference type="PANTHER" id="PTHR31170">
    <property type="entry name" value="BNAC04G53230D PROTEIN"/>
    <property type="match status" value="1"/>
</dbReference>
<comment type="caution">
    <text evidence="2">The sequence shown here is derived from an EMBL/GenBank/DDBJ whole genome shotgun (WGS) entry which is preliminary data.</text>
</comment>
<dbReference type="InterPro" id="IPR004158">
    <property type="entry name" value="DUF247_pln"/>
</dbReference>
<reference evidence="3" key="1">
    <citation type="submission" date="2016-06" db="EMBL/GenBank/DDBJ databases">
        <title>Parallel loss of symbiosis genes in relatives of nitrogen-fixing non-legume Parasponia.</title>
        <authorList>
            <person name="Van Velzen R."/>
            <person name="Holmer R."/>
            <person name="Bu F."/>
            <person name="Rutten L."/>
            <person name="Van Zeijl A."/>
            <person name="Liu W."/>
            <person name="Santuari L."/>
            <person name="Cao Q."/>
            <person name="Sharma T."/>
            <person name="Shen D."/>
            <person name="Roswanjaya Y."/>
            <person name="Wardhani T."/>
            <person name="Kalhor M.S."/>
            <person name="Jansen J."/>
            <person name="Van den Hoogen J."/>
            <person name="Gungor B."/>
            <person name="Hartog M."/>
            <person name="Hontelez J."/>
            <person name="Verver J."/>
            <person name="Yang W.-C."/>
            <person name="Schijlen E."/>
            <person name="Repin R."/>
            <person name="Schilthuizen M."/>
            <person name="Schranz E."/>
            <person name="Heidstra R."/>
            <person name="Miyata K."/>
            <person name="Fedorova E."/>
            <person name="Kohlen W."/>
            <person name="Bisseling T."/>
            <person name="Smit S."/>
            <person name="Geurts R."/>
        </authorList>
    </citation>
    <scope>NUCLEOTIDE SEQUENCE [LARGE SCALE GENOMIC DNA]</scope>
    <source>
        <strain evidence="3">cv. RG33-2</strain>
    </source>
</reference>
<dbReference type="OrthoDB" id="672127at2759"/>
<dbReference type="EMBL" id="JXTC01000248">
    <property type="protein sequence ID" value="PON76955.1"/>
    <property type="molecule type" value="Genomic_DNA"/>
</dbReference>
<keyword evidence="1" id="KW-0472">Membrane</keyword>
<evidence type="ECO:0000313" key="2">
    <source>
        <dbReference type="EMBL" id="PON76955.1"/>
    </source>
</evidence>
<proteinExistence type="predicted"/>
<name>A0A2P5DUJ3_TREOI</name>
<keyword evidence="3" id="KW-1185">Reference proteome</keyword>
<sequence length="160" mass="18368">MFDLHFSNRVLEIPKLIITSVTQLTTRNTLAFEQRRCSWETYVNDYVMIMNRLVSSQKDMDLLLKHGIIENKLGNTIEVSSCVNKLANRVIMKPNDFYFASLWEELNVFSTSPWNTWKANLKQNYFSTPWAIVSVIAACLLIVLTIIQAVCSVLSVTTNN</sequence>
<dbReference type="Pfam" id="PF03140">
    <property type="entry name" value="DUF247"/>
    <property type="match status" value="1"/>
</dbReference>
<dbReference type="InParanoid" id="A0A2P5DUJ3"/>
<keyword evidence="1" id="KW-1133">Transmembrane helix</keyword>
<accession>A0A2P5DUJ3</accession>
<dbReference type="AlphaFoldDB" id="A0A2P5DUJ3"/>
<evidence type="ECO:0000313" key="3">
    <source>
        <dbReference type="Proteomes" id="UP000237000"/>
    </source>
</evidence>
<dbReference type="STRING" id="63057.A0A2P5DUJ3"/>
<protein>
    <submittedName>
        <fullName evidence="2">Uncharacterized protein</fullName>
    </submittedName>
</protein>
<keyword evidence="1" id="KW-0812">Transmembrane</keyword>
<gene>
    <name evidence="2" type="ORF">TorRG33x02_241400</name>
</gene>
<organism evidence="2 3">
    <name type="scientific">Trema orientale</name>
    <name type="common">Charcoal tree</name>
    <name type="synonym">Celtis orientalis</name>
    <dbReference type="NCBI Taxonomy" id="63057"/>
    <lineage>
        <taxon>Eukaryota</taxon>
        <taxon>Viridiplantae</taxon>
        <taxon>Streptophyta</taxon>
        <taxon>Embryophyta</taxon>
        <taxon>Tracheophyta</taxon>
        <taxon>Spermatophyta</taxon>
        <taxon>Magnoliopsida</taxon>
        <taxon>eudicotyledons</taxon>
        <taxon>Gunneridae</taxon>
        <taxon>Pentapetalae</taxon>
        <taxon>rosids</taxon>
        <taxon>fabids</taxon>
        <taxon>Rosales</taxon>
        <taxon>Cannabaceae</taxon>
        <taxon>Trema</taxon>
    </lineage>
</organism>
<dbReference type="Proteomes" id="UP000237000">
    <property type="component" value="Unassembled WGS sequence"/>
</dbReference>
<dbReference type="PANTHER" id="PTHR31170:SF17">
    <property type="match status" value="1"/>
</dbReference>
<feature type="transmembrane region" description="Helical" evidence="1">
    <location>
        <begin position="130"/>
        <end position="156"/>
    </location>
</feature>
<evidence type="ECO:0000256" key="1">
    <source>
        <dbReference type="SAM" id="Phobius"/>
    </source>
</evidence>